<keyword evidence="9" id="KW-1185">Reference proteome</keyword>
<dbReference type="PANTHER" id="PTHR43822:SF2">
    <property type="entry name" value="HOMOACONITASE, MITOCHONDRIAL"/>
    <property type="match status" value="1"/>
</dbReference>
<evidence type="ECO:0000256" key="1">
    <source>
        <dbReference type="ARBA" id="ARBA00022485"/>
    </source>
</evidence>
<comment type="cofactor">
    <cofactor evidence="6">
        <name>[4Fe-4S] cluster</name>
        <dbReference type="ChEBI" id="CHEBI:49883"/>
    </cofactor>
    <text evidence="6">Binds 1 [4Fe-4S] cluster per subunit.</text>
</comment>
<keyword evidence="4 6" id="KW-0411">Iron-sulfur</keyword>
<dbReference type="InterPro" id="IPR015931">
    <property type="entry name" value="Acnase/IPM_dHydase_lsu_aba_1/3"/>
</dbReference>
<keyword evidence="6" id="KW-0100">Branched-chain amino acid biosynthesis</keyword>
<dbReference type="NCBIfam" id="TIGR02086">
    <property type="entry name" value="IPMI_arch"/>
    <property type="match status" value="1"/>
</dbReference>
<reference evidence="8 9" key="1">
    <citation type="journal article" date="2016" name="Int. J. Syst. Evol. Microbiol.">
        <title>Desulfotomaculum ferrireducens sp. nov., a moderately thermophilic sulfate-reducing and dissimilatory Fe(III)-reducing bacterium isolated from compost.</title>
        <authorList>
            <person name="Yang G."/>
            <person name="Guo J."/>
            <person name="Zhuang L."/>
            <person name="Yuan Y."/>
            <person name="Zhou S."/>
        </authorList>
    </citation>
    <scope>NUCLEOTIDE SEQUENCE [LARGE SCALE GENOMIC DNA]</scope>
    <source>
        <strain evidence="8 9">GSS09</strain>
    </source>
</reference>
<dbReference type="OrthoDB" id="9764318at2"/>
<keyword evidence="6" id="KW-0028">Amino-acid biosynthesis</keyword>
<dbReference type="RefSeq" id="WP_077714804.1">
    <property type="nucleotide sequence ID" value="NZ_CP019698.1"/>
</dbReference>
<dbReference type="CDD" id="cd01583">
    <property type="entry name" value="IPMI"/>
    <property type="match status" value="1"/>
</dbReference>
<keyword evidence="6" id="KW-0432">Leucine biosynthesis</keyword>
<accession>A0A1S6IYA2</accession>
<gene>
    <name evidence="6" type="primary">leuC</name>
    <name evidence="8" type="ORF">B0537_12130</name>
</gene>
<dbReference type="Pfam" id="PF00330">
    <property type="entry name" value="Aconitase"/>
    <property type="match status" value="1"/>
</dbReference>
<keyword evidence="1 6" id="KW-0004">4Fe-4S</keyword>
<feature type="domain" description="Aconitase/3-isopropylmalate dehydratase large subunit alpha/beta/alpha" evidence="7">
    <location>
        <begin position="17"/>
        <end position="294"/>
    </location>
</feature>
<dbReference type="InterPro" id="IPR006251">
    <property type="entry name" value="Homoacnase/IPMdehydase_lsu"/>
</dbReference>
<protein>
    <recommendedName>
        <fullName evidence="6">3-isopropylmalate dehydratase large subunit</fullName>
        <ecNumber evidence="6">4.2.1.33</ecNumber>
    </recommendedName>
    <alternativeName>
        <fullName evidence="6">Alpha-IPM isomerase</fullName>
        <shortName evidence="6">IPMI</shortName>
    </alternativeName>
    <alternativeName>
        <fullName evidence="6">Isopropylmalate isomerase</fullName>
    </alternativeName>
</protein>
<evidence type="ECO:0000256" key="4">
    <source>
        <dbReference type="ARBA" id="ARBA00023014"/>
    </source>
</evidence>
<dbReference type="InterPro" id="IPR033941">
    <property type="entry name" value="IPMI_cat"/>
</dbReference>
<dbReference type="HAMAP" id="MF_01027">
    <property type="entry name" value="LeuC_type2"/>
    <property type="match status" value="1"/>
</dbReference>
<dbReference type="InterPro" id="IPR001030">
    <property type="entry name" value="Acoase/IPM_deHydtase_lsu_aba"/>
</dbReference>
<dbReference type="InterPro" id="IPR036008">
    <property type="entry name" value="Aconitase_4Fe-4S_dom"/>
</dbReference>
<keyword evidence="2 6" id="KW-0479">Metal-binding</keyword>
<dbReference type="AlphaFoldDB" id="A0A1S6IYA2"/>
<proteinExistence type="inferred from homology"/>
<dbReference type="PROSITE" id="PS00450">
    <property type="entry name" value="ACONITASE_1"/>
    <property type="match status" value="1"/>
</dbReference>
<dbReference type="InterPro" id="IPR011826">
    <property type="entry name" value="HAcnase/IPMdehydase_lsu_prok"/>
</dbReference>
<feature type="binding site" evidence="6">
    <location>
        <position position="307"/>
    </location>
    <ligand>
        <name>[4Fe-4S] cluster</name>
        <dbReference type="ChEBI" id="CHEBI:49883"/>
    </ligand>
</feature>
<dbReference type="PANTHER" id="PTHR43822">
    <property type="entry name" value="HOMOACONITASE, MITOCHONDRIAL-RELATED"/>
    <property type="match status" value="1"/>
</dbReference>
<dbReference type="KEGG" id="dfg:B0537_12130"/>
<dbReference type="STRING" id="1833852.B0537_12130"/>
<dbReference type="GO" id="GO:0003861">
    <property type="term" value="F:3-isopropylmalate dehydratase activity"/>
    <property type="evidence" value="ECO:0007669"/>
    <property type="project" value="UniProtKB-UniRule"/>
</dbReference>
<feature type="binding site" evidence="6">
    <location>
        <position position="367"/>
    </location>
    <ligand>
        <name>[4Fe-4S] cluster</name>
        <dbReference type="ChEBI" id="CHEBI:49883"/>
    </ligand>
</feature>
<dbReference type="SUPFAM" id="SSF53732">
    <property type="entry name" value="Aconitase iron-sulfur domain"/>
    <property type="match status" value="1"/>
</dbReference>
<evidence type="ECO:0000256" key="6">
    <source>
        <dbReference type="HAMAP-Rule" id="MF_01027"/>
    </source>
</evidence>
<dbReference type="UniPathway" id="UPA00048">
    <property type="reaction ID" value="UER00071"/>
</dbReference>
<keyword evidence="3 6" id="KW-0408">Iron</keyword>
<comment type="function">
    <text evidence="6">Catalyzes the isomerization between 2-isopropylmalate and 3-isopropylmalate, via the formation of 2-isopropylmaleate.</text>
</comment>
<dbReference type="PRINTS" id="PR00415">
    <property type="entry name" value="ACONITASE"/>
</dbReference>
<evidence type="ECO:0000256" key="3">
    <source>
        <dbReference type="ARBA" id="ARBA00023004"/>
    </source>
</evidence>
<dbReference type="EC" id="4.2.1.33" evidence="6"/>
<keyword evidence="5 6" id="KW-0456">Lyase</keyword>
<dbReference type="NCBIfam" id="NF001614">
    <property type="entry name" value="PRK00402.1"/>
    <property type="match status" value="1"/>
</dbReference>
<comment type="similarity">
    <text evidence="6">Belongs to the aconitase/IPM isomerase family. LeuC type 2 subfamily.</text>
</comment>
<dbReference type="PROSITE" id="PS01244">
    <property type="entry name" value="ACONITASE_2"/>
    <property type="match status" value="1"/>
</dbReference>
<dbReference type="InterPro" id="IPR018136">
    <property type="entry name" value="Aconitase_4Fe-4S_BS"/>
</dbReference>
<sequence length="428" mass="45500">MKTILERGINLGKTIIEKILSSHSGQDCHANDIVVADVDFVMGQDGTSPLAIRAFENMEGKELFNPEKVALVIDHSSPSPLEGVSALHTIMRNFARQKGCKIYDIGEGVCHQLIPESGQVGPGSLVIGADSHTCTYGALNAFSTGVGSTDLAGGLVSGKMWFRVPETIKFVCNGVLPKGVYAKDLILYLIGQVTADGCTYMAAEYTGEAIAALSMEGRFTIANMAIEMGAKAGLMEADEKTFAWLRQFTDKEFTAVSADADARYHKVLNFDVSQLAPQVAKPHRVDNVSPLTEVAGTPIQQAFIGTCTNGRLEDLRIAASILTGNRVHPDVRLIVAPASRKVYLDAMNEGVIQRLVEAGAAVVTPGCGPCVGTHNGVPSDNETVISTANRNFKGRMGNSNAEIYLASPATVAASALTGVITDPREFVK</sequence>
<evidence type="ECO:0000259" key="7">
    <source>
        <dbReference type="Pfam" id="PF00330"/>
    </source>
</evidence>
<comment type="catalytic activity">
    <reaction evidence="6">
        <text>(2R,3S)-3-isopropylmalate = (2S)-2-isopropylmalate</text>
        <dbReference type="Rhea" id="RHEA:32287"/>
        <dbReference type="ChEBI" id="CHEBI:1178"/>
        <dbReference type="ChEBI" id="CHEBI:35121"/>
        <dbReference type="EC" id="4.2.1.33"/>
    </reaction>
</comment>
<dbReference type="GO" id="GO:0051539">
    <property type="term" value="F:4 iron, 4 sulfur cluster binding"/>
    <property type="evidence" value="ECO:0007669"/>
    <property type="project" value="UniProtKB-KW"/>
</dbReference>
<evidence type="ECO:0000313" key="8">
    <source>
        <dbReference type="EMBL" id="AQS59758.1"/>
    </source>
</evidence>
<organism evidence="8 9">
    <name type="scientific">Desulforamulus ferrireducens</name>
    <dbReference type="NCBI Taxonomy" id="1833852"/>
    <lineage>
        <taxon>Bacteria</taxon>
        <taxon>Bacillati</taxon>
        <taxon>Bacillota</taxon>
        <taxon>Clostridia</taxon>
        <taxon>Eubacteriales</taxon>
        <taxon>Peptococcaceae</taxon>
        <taxon>Desulforamulus</taxon>
    </lineage>
</organism>
<evidence type="ECO:0000313" key="9">
    <source>
        <dbReference type="Proteomes" id="UP000189464"/>
    </source>
</evidence>
<name>A0A1S6IYA2_9FIRM</name>
<dbReference type="GO" id="GO:0009098">
    <property type="term" value="P:L-leucine biosynthetic process"/>
    <property type="evidence" value="ECO:0007669"/>
    <property type="project" value="UniProtKB-UniRule"/>
</dbReference>
<dbReference type="Gene3D" id="3.30.499.10">
    <property type="entry name" value="Aconitase, domain 3"/>
    <property type="match status" value="2"/>
</dbReference>
<dbReference type="InterPro" id="IPR050067">
    <property type="entry name" value="IPM_dehydratase_rel_enz"/>
</dbReference>
<evidence type="ECO:0000256" key="5">
    <source>
        <dbReference type="ARBA" id="ARBA00023239"/>
    </source>
</evidence>
<dbReference type="EMBL" id="CP019698">
    <property type="protein sequence ID" value="AQS59758.1"/>
    <property type="molecule type" value="Genomic_DNA"/>
</dbReference>
<comment type="pathway">
    <text evidence="6">Amino-acid biosynthesis; L-leucine biosynthesis; L-leucine from 3-methyl-2-oxobutanoate: step 2/4.</text>
</comment>
<comment type="subunit">
    <text evidence="6">Heterodimer of LeuC and LeuD.</text>
</comment>
<dbReference type="Proteomes" id="UP000189464">
    <property type="component" value="Chromosome"/>
</dbReference>
<dbReference type="GO" id="GO:0046872">
    <property type="term" value="F:metal ion binding"/>
    <property type="evidence" value="ECO:0007669"/>
    <property type="project" value="UniProtKB-KW"/>
</dbReference>
<dbReference type="NCBIfam" id="TIGR01343">
    <property type="entry name" value="hacA_fam"/>
    <property type="match status" value="1"/>
</dbReference>
<feature type="binding site" evidence="6">
    <location>
        <position position="370"/>
    </location>
    <ligand>
        <name>[4Fe-4S] cluster</name>
        <dbReference type="ChEBI" id="CHEBI:49883"/>
    </ligand>
</feature>
<evidence type="ECO:0000256" key="2">
    <source>
        <dbReference type="ARBA" id="ARBA00022723"/>
    </source>
</evidence>